<dbReference type="EC" id="2.7.7.7" evidence="1"/>
<keyword evidence="1" id="KW-0808">Transferase</keyword>
<comment type="caution">
    <text evidence="1">The sequence shown here is derived from an EMBL/GenBank/DDBJ whole genome shotgun (WGS) entry which is preliminary data.</text>
</comment>
<evidence type="ECO:0000313" key="1">
    <source>
        <dbReference type="EMBL" id="MFD1466424.1"/>
    </source>
</evidence>
<protein>
    <submittedName>
        <fullName evidence="1">DNA polymerase III subunit delta</fullName>
        <ecNumber evidence="1">2.7.7.7</ecNumber>
    </submittedName>
</protein>
<dbReference type="GO" id="GO:0003887">
    <property type="term" value="F:DNA-directed DNA polymerase activity"/>
    <property type="evidence" value="ECO:0007669"/>
    <property type="project" value="UniProtKB-EC"/>
</dbReference>
<dbReference type="RefSeq" id="WP_164506559.1">
    <property type="nucleotide sequence ID" value="NZ_JBHTOF010000102.1"/>
</dbReference>
<keyword evidence="1" id="KW-0548">Nucleotidyltransferase</keyword>
<dbReference type="Pfam" id="PF13177">
    <property type="entry name" value="DNA_pol3_delta2"/>
    <property type="match status" value="1"/>
</dbReference>
<sequence>MKESLAELKQHFKSVIDNHELSHAYLFNGPANSGKSELAQWLTMRLFCENLQDGAPCEKCAECQRIQEGNNPDYLVISRDTKTIGIDDIRYLKQELSKSGLESQRRVFVIKDADKMTIPAANSLLKFLEEPSSQILIILTTSRLGRILPTIQSRLQVVNFQAPSLVERQRAIQEMGISTELSEILSATQMTLAEIKTMSENIDFSDLQKIFWRWLNQVFTGKETAMPLVQMQLLPNFKDESLKQLLQTMLIAAFSDLLTVKSGLERPLNWRQHQDSFENAASFLTTTQVATDLEFVLQLRRKLEANVSFQSVIEQLTLQLIAVKEGN</sequence>
<dbReference type="Gene3D" id="3.40.50.300">
    <property type="entry name" value="P-loop containing nucleotide triphosphate hydrolases"/>
    <property type="match status" value="1"/>
</dbReference>
<proteinExistence type="predicted"/>
<name>A0ABW4DQS5_9LACO</name>
<evidence type="ECO:0000313" key="2">
    <source>
        <dbReference type="Proteomes" id="UP001597244"/>
    </source>
</evidence>
<dbReference type="SUPFAM" id="SSF52540">
    <property type="entry name" value="P-loop containing nucleoside triphosphate hydrolases"/>
    <property type="match status" value="1"/>
</dbReference>
<dbReference type="PANTHER" id="PTHR11669">
    <property type="entry name" value="REPLICATION FACTOR C / DNA POLYMERASE III GAMMA-TAU SUBUNIT"/>
    <property type="match status" value="1"/>
</dbReference>
<reference evidence="2" key="1">
    <citation type="journal article" date="2019" name="Int. J. Syst. Evol. Microbiol.">
        <title>The Global Catalogue of Microorganisms (GCM) 10K type strain sequencing project: providing services to taxonomists for standard genome sequencing and annotation.</title>
        <authorList>
            <consortium name="The Broad Institute Genomics Platform"/>
            <consortium name="The Broad Institute Genome Sequencing Center for Infectious Disease"/>
            <person name="Wu L."/>
            <person name="Ma J."/>
        </authorList>
    </citation>
    <scope>NUCLEOTIDE SEQUENCE [LARGE SCALE GENOMIC DNA]</scope>
    <source>
        <strain evidence="2">CCM 8951</strain>
    </source>
</reference>
<dbReference type="InterPro" id="IPR050238">
    <property type="entry name" value="DNA_Rep/Repair_Clamp_Loader"/>
</dbReference>
<dbReference type="EMBL" id="JBHTOF010000102">
    <property type="protein sequence ID" value="MFD1466424.1"/>
    <property type="molecule type" value="Genomic_DNA"/>
</dbReference>
<dbReference type="InterPro" id="IPR004622">
    <property type="entry name" value="DNA_pol_HolB"/>
</dbReference>
<dbReference type="NCBIfam" id="TIGR00678">
    <property type="entry name" value="holB"/>
    <property type="match status" value="1"/>
</dbReference>
<dbReference type="InterPro" id="IPR027417">
    <property type="entry name" value="P-loop_NTPase"/>
</dbReference>
<gene>
    <name evidence="1" type="primary">holB</name>
    <name evidence="1" type="ORF">ACFQ4L_10165</name>
</gene>
<dbReference type="Proteomes" id="UP001597244">
    <property type="component" value="Unassembled WGS sequence"/>
</dbReference>
<dbReference type="PANTHER" id="PTHR11669:SF8">
    <property type="entry name" value="DNA POLYMERASE III SUBUNIT DELTA"/>
    <property type="match status" value="1"/>
</dbReference>
<accession>A0ABW4DQS5</accession>
<organism evidence="1 2">
    <name type="scientific">Lapidilactobacillus mulanensis</name>
    <dbReference type="NCBI Taxonomy" id="2485999"/>
    <lineage>
        <taxon>Bacteria</taxon>
        <taxon>Bacillati</taxon>
        <taxon>Bacillota</taxon>
        <taxon>Bacilli</taxon>
        <taxon>Lactobacillales</taxon>
        <taxon>Lactobacillaceae</taxon>
        <taxon>Lapidilactobacillus</taxon>
    </lineage>
</organism>
<keyword evidence="2" id="KW-1185">Reference proteome</keyword>